<keyword evidence="2" id="KW-1185">Reference proteome</keyword>
<evidence type="ECO:0000313" key="1">
    <source>
        <dbReference type="EMBL" id="RXH94594.1"/>
    </source>
</evidence>
<name>A0A498JKX9_MALDO</name>
<dbReference type="AlphaFoldDB" id="A0A498JKX9"/>
<sequence length="300" mass="33161">MEFDIHGRIYVVPRPLRFYASTFGAVCGKQHEKLCRFSFTFSSHHREISPHSTVNQQKPKNQTSAQSLQNLYLPFQVTATATNELHNSQISLSRKNNHLICFFNYYATMVVASSSRTRSDRYKHRKSLPFLSSSSSGFLSSTSSSFSSGASTFFESSASPTRISMYAHSLSLSSSSWSLRFANRPGSLGLSISMKNQLPISKNNNRNSGASKRTCLCSPTTHPGSFRCALHKTSPRGGVAHQSHCGNQSSPYQSSTSLNYRRSTMKNSVVRIGRVEGLCHPLVSFPYSLFAADVIGSRGE</sequence>
<proteinExistence type="predicted"/>
<accession>A0A498JKX9</accession>
<evidence type="ECO:0000313" key="2">
    <source>
        <dbReference type="Proteomes" id="UP000290289"/>
    </source>
</evidence>
<dbReference type="Proteomes" id="UP000290289">
    <property type="component" value="Chromosome 7"/>
</dbReference>
<dbReference type="EMBL" id="RDQH01000333">
    <property type="protein sequence ID" value="RXH94594.1"/>
    <property type="molecule type" value="Genomic_DNA"/>
</dbReference>
<protein>
    <recommendedName>
        <fullName evidence="3">Serine-rich protein-like protein</fullName>
    </recommendedName>
</protein>
<comment type="caution">
    <text evidence="1">The sequence shown here is derived from an EMBL/GenBank/DDBJ whole genome shotgun (WGS) entry which is preliminary data.</text>
</comment>
<reference evidence="1 2" key="1">
    <citation type="submission" date="2018-10" db="EMBL/GenBank/DDBJ databases">
        <title>A high-quality apple genome assembly.</title>
        <authorList>
            <person name="Hu J."/>
        </authorList>
    </citation>
    <scope>NUCLEOTIDE SEQUENCE [LARGE SCALE GENOMIC DNA]</scope>
    <source>
        <strain evidence="2">cv. HFTH1</strain>
        <tissue evidence="1">Young leaf</tissue>
    </source>
</reference>
<evidence type="ECO:0008006" key="3">
    <source>
        <dbReference type="Google" id="ProtNLM"/>
    </source>
</evidence>
<organism evidence="1 2">
    <name type="scientific">Malus domestica</name>
    <name type="common">Apple</name>
    <name type="synonym">Pyrus malus</name>
    <dbReference type="NCBI Taxonomy" id="3750"/>
    <lineage>
        <taxon>Eukaryota</taxon>
        <taxon>Viridiplantae</taxon>
        <taxon>Streptophyta</taxon>
        <taxon>Embryophyta</taxon>
        <taxon>Tracheophyta</taxon>
        <taxon>Spermatophyta</taxon>
        <taxon>Magnoliopsida</taxon>
        <taxon>eudicotyledons</taxon>
        <taxon>Gunneridae</taxon>
        <taxon>Pentapetalae</taxon>
        <taxon>rosids</taxon>
        <taxon>fabids</taxon>
        <taxon>Rosales</taxon>
        <taxon>Rosaceae</taxon>
        <taxon>Amygdaloideae</taxon>
        <taxon>Maleae</taxon>
        <taxon>Malus</taxon>
    </lineage>
</organism>
<gene>
    <name evidence="1" type="ORF">DVH24_024278</name>
</gene>